<dbReference type="GO" id="GO:0016491">
    <property type="term" value="F:oxidoreductase activity"/>
    <property type="evidence" value="ECO:0007669"/>
    <property type="project" value="UniProtKB-KW"/>
</dbReference>
<proteinExistence type="predicted"/>
<dbReference type="InterPro" id="IPR011251">
    <property type="entry name" value="Luciferase-like_dom"/>
</dbReference>
<accession>A0ABV9YZ14</accession>
<dbReference type="PANTHER" id="PTHR43244">
    <property type="match status" value="1"/>
</dbReference>
<reference evidence="4" key="1">
    <citation type="journal article" date="2019" name="Int. J. Syst. Evol. Microbiol.">
        <title>The Global Catalogue of Microorganisms (GCM) 10K type strain sequencing project: providing services to taxonomists for standard genome sequencing and annotation.</title>
        <authorList>
            <consortium name="The Broad Institute Genomics Platform"/>
            <consortium name="The Broad Institute Genome Sequencing Center for Infectious Disease"/>
            <person name="Wu L."/>
            <person name="Ma J."/>
        </authorList>
    </citation>
    <scope>NUCLEOTIDE SEQUENCE [LARGE SCALE GENOMIC DNA]</scope>
    <source>
        <strain evidence="4">CGMCC 1.16444</strain>
    </source>
</reference>
<dbReference type="EC" id="1.-.-.-" evidence="3"/>
<keyword evidence="4" id="KW-1185">Reference proteome</keyword>
<gene>
    <name evidence="3" type="ORF">ACFPFW_05015</name>
</gene>
<name>A0ABV9YZ14_9HYPH</name>
<dbReference type="Pfam" id="PF00296">
    <property type="entry name" value="Bac_luciferase"/>
    <property type="match status" value="1"/>
</dbReference>
<evidence type="ECO:0000256" key="1">
    <source>
        <dbReference type="ARBA" id="ARBA00023002"/>
    </source>
</evidence>
<dbReference type="SUPFAM" id="SSF51679">
    <property type="entry name" value="Bacterial luciferase-like"/>
    <property type="match status" value="1"/>
</dbReference>
<dbReference type="NCBIfam" id="TIGR03557">
    <property type="entry name" value="F420_G6P_family"/>
    <property type="match status" value="1"/>
</dbReference>
<dbReference type="InterPro" id="IPR036661">
    <property type="entry name" value="Luciferase-like_sf"/>
</dbReference>
<sequence>MTIRIGYHASHEQFSPRELIGYVKQASNAGFVAAMSSDHFAPWSERQGHSGFVWAWLGAALQSTDAMTLGLITVPGGWRYHPAIVAQAIATTVDMFPRRLPWVALGSGEEMNEHVVGDRWPSKQERNDRLRAATDIIRELLAGGTVTTRHPIAVNEAKLYTRPLETPKLLIAALTADTARWAGGFADGLLMVNQSRDAMKNMIQEFHAGGGEGKPIVLQVHVSYAEGNDAARLNAYDQWRSNAITASLAANLRHPADFDGASKHVRPEDMDEYVRISSDLNRHVSWLKEDADMGVSEIFLHNVGRNQTEFIEAFGIDVLPSFAT</sequence>
<dbReference type="CDD" id="cd01097">
    <property type="entry name" value="Tetrahydromethanopterin_reductase"/>
    <property type="match status" value="1"/>
</dbReference>
<evidence type="ECO:0000313" key="4">
    <source>
        <dbReference type="Proteomes" id="UP001595796"/>
    </source>
</evidence>
<dbReference type="EMBL" id="JBHSJF010000005">
    <property type="protein sequence ID" value="MFC5067372.1"/>
    <property type="molecule type" value="Genomic_DNA"/>
</dbReference>
<evidence type="ECO:0000259" key="2">
    <source>
        <dbReference type="Pfam" id="PF00296"/>
    </source>
</evidence>
<dbReference type="Gene3D" id="3.20.20.30">
    <property type="entry name" value="Luciferase-like domain"/>
    <property type="match status" value="1"/>
</dbReference>
<dbReference type="InterPro" id="IPR023907">
    <property type="entry name" value="Non-F420_Flavin_OxRdtase"/>
</dbReference>
<dbReference type="InterPro" id="IPR050564">
    <property type="entry name" value="F420-G6PD/mer"/>
</dbReference>
<protein>
    <submittedName>
        <fullName evidence="3">TIGR03885 family FMN-dependent LLM class oxidoreductase</fullName>
        <ecNumber evidence="3">1.-.-.-</ecNumber>
    </submittedName>
</protein>
<organism evidence="3 4">
    <name type="scientific">Flaviflagellibacter deserti</name>
    <dbReference type="NCBI Taxonomy" id="2267266"/>
    <lineage>
        <taxon>Bacteria</taxon>
        <taxon>Pseudomonadati</taxon>
        <taxon>Pseudomonadota</taxon>
        <taxon>Alphaproteobacteria</taxon>
        <taxon>Hyphomicrobiales</taxon>
        <taxon>Flaviflagellibacter</taxon>
    </lineage>
</organism>
<dbReference type="RefSeq" id="WP_114958471.1">
    <property type="nucleotide sequence ID" value="NZ_JBHSJF010000005.1"/>
</dbReference>
<dbReference type="NCBIfam" id="TIGR03885">
    <property type="entry name" value="flavin_revert"/>
    <property type="match status" value="1"/>
</dbReference>
<keyword evidence="1 3" id="KW-0560">Oxidoreductase</keyword>
<feature type="domain" description="Luciferase-like" evidence="2">
    <location>
        <begin position="4"/>
        <end position="294"/>
    </location>
</feature>
<dbReference type="PANTHER" id="PTHR43244:SF1">
    <property type="entry name" value="5,10-METHYLENETETRAHYDROMETHANOPTERIN REDUCTASE"/>
    <property type="match status" value="1"/>
</dbReference>
<comment type="caution">
    <text evidence="3">The sequence shown here is derived from an EMBL/GenBank/DDBJ whole genome shotgun (WGS) entry which is preliminary data.</text>
</comment>
<dbReference type="Proteomes" id="UP001595796">
    <property type="component" value="Unassembled WGS sequence"/>
</dbReference>
<evidence type="ECO:0000313" key="3">
    <source>
        <dbReference type="EMBL" id="MFC5067372.1"/>
    </source>
</evidence>
<dbReference type="InterPro" id="IPR019945">
    <property type="entry name" value="F420_G6P_DH-rel"/>
</dbReference>